<keyword evidence="2" id="KW-0812">Transmembrane</keyword>
<feature type="transmembrane region" description="Helical" evidence="2">
    <location>
        <begin position="273"/>
        <end position="295"/>
    </location>
</feature>
<gene>
    <name evidence="4" type="ORF">FXB40_04465</name>
</gene>
<evidence type="ECO:0000313" key="5">
    <source>
        <dbReference type="Proteomes" id="UP000324758"/>
    </source>
</evidence>
<keyword evidence="5" id="KW-1185">Reference proteome</keyword>
<feature type="transmembrane region" description="Helical" evidence="2">
    <location>
        <begin position="243"/>
        <end position="261"/>
    </location>
</feature>
<evidence type="ECO:0000256" key="2">
    <source>
        <dbReference type="SAM" id="Phobius"/>
    </source>
</evidence>
<feature type="transmembrane region" description="Helical" evidence="2">
    <location>
        <begin position="380"/>
        <end position="408"/>
    </location>
</feature>
<evidence type="ECO:0000313" key="4">
    <source>
        <dbReference type="EMBL" id="TYL98790.1"/>
    </source>
</evidence>
<keyword evidence="2" id="KW-1133">Transmembrane helix</keyword>
<sequence length="426" mass="47153">MGQIGGQKSLSASTSPPMSPSTAAAPVSERLHALDALRGGALLLGIVLHAAMSFVPATPRFWFIQDTDPSLLLGLLSFTVHVFRMTTFFLMAGFFARMSFHRRGASGFVRDRLQRIGVPLVISWPILFTPMSLIAIWASHFPNGGWSRSWPPVLPNFPLTHLWFLYVLLELYVAMLLLRGAVVWLDPSGTWRAALDRGFARIMRNPLAPLLLAIPIGIAFFLDQRWINVMGVRTPDQSLITNAQAWIGFGAAFGVGWLLHRQVDLLRLLERRWLPHLLIALGLILISFVLVGVMTSAPGAPKLPFSFATLRLVSAILYAPAIWISTFAAVGLALRFMSGFSPTWRYLADASYWLYLIHMPIVMALQVALSQRDWPGLIKFAIILVVAIPPMLASYHLLVRFTFIGAVLNGRRAEKRVLPQGGIATA</sequence>
<feature type="compositionally biased region" description="Low complexity" evidence="1">
    <location>
        <begin position="9"/>
        <end position="23"/>
    </location>
</feature>
<dbReference type="InterPro" id="IPR050623">
    <property type="entry name" value="Glucan_succinyl_AcylTrfase"/>
</dbReference>
<keyword evidence="4" id="KW-0012">Acyltransferase</keyword>
<proteinExistence type="predicted"/>
<dbReference type="Proteomes" id="UP000324758">
    <property type="component" value="Unassembled WGS sequence"/>
</dbReference>
<dbReference type="PANTHER" id="PTHR36927:SF1">
    <property type="entry name" value="MDO-LIKE PROTEIN"/>
    <property type="match status" value="1"/>
</dbReference>
<organism evidence="4 5">
    <name type="scientific">Bradyrhizobium rifense</name>
    <dbReference type="NCBI Taxonomy" id="515499"/>
    <lineage>
        <taxon>Bacteria</taxon>
        <taxon>Pseudomonadati</taxon>
        <taxon>Pseudomonadota</taxon>
        <taxon>Alphaproteobacteria</taxon>
        <taxon>Hyphomicrobiales</taxon>
        <taxon>Nitrobacteraceae</taxon>
        <taxon>Bradyrhizobium</taxon>
    </lineage>
</organism>
<name>A0A5D3KMB3_9BRAD</name>
<dbReference type="Pfam" id="PF01757">
    <property type="entry name" value="Acyl_transf_3"/>
    <property type="match status" value="1"/>
</dbReference>
<feature type="domain" description="Acyltransferase 3" evidence="3">
    <location>
        <begin position="32"/>
        <end position="390"/>
    </location>
</feature>
<feature type="transmembrane region" description="Helical" evidence="2">
    <location>
        <begin position="116"/>
        <end position="141"/>
    </location>
</feature>
<feature type="transmembrane region" description="Helical" evidence="2">
    <location>
        <begin position="206"/>
        <end position="223"/>
    </location>
</feature>
<dbReference type="EMBL" id="VSSS01000010">
    <property type="protein sequence ID" value="TYL98790.1"/>
    <property type="molecule type" value="Genomic_DNA"/>
</dbReference>
<dbReference type="PANTHER" id="PTHR36927">
    <property type="entry name" value="BLR4337 PROTEIN"/>
    <property type="match status" value="1"/>
</dbReference>
<dbReference type="InterPro" id="IPR002656">
    <property type="entry name" value="Acyl_transf_3_dom"/>
</dbReference>
<protein>
    <submittedName>
        <fullName evidence="4">Acyltransferase family protein</fullName>
    </submittedName>
</protein>
<dbReference type="GO" id="GO:0016747">
    <property type="term" value="F:acyltransferase activity, transferring groups other than amino-acyl groups"/>
    <property type="evidence" value="ECO:0007669"/>
    <property type="project" value="InterPro"/>
</dbReference>
<feature type="transmembrane region" description="Helical" evidence="2">
    <location>
        <begin position="161"/>
        <end position="185"/>
    </location>
</feature>
<keyword evidence="4" id="KW-0808">Transferase</keyword>
<reference evidence="4 5" key="1">
    <citation type="submission" date="2019-08" db="EMBL/GenBank/DDBJ databases">
        <title>Bradyrhizobium hipponensis sp. nov., a rhizobium isolated from a Lupinus angustifolius root nodule in Tunisia.</title>
        <authorList>
            <person name="Off K."/>
            <person name="Rejili M."/>
            <person name="Mars M."/>
            <person name="Brachmann A."/>
            <person name="Marin M."/>
        </authorList>
    </citation>
    <scope>NUCLEOTIDE SEQUENCE [LARGE SCALE GENOMIC DNA]</scope>
    <source>
        <strain evidence="4 5">CTAW71</strain>
    </source>
</reference>
<evidence type="ECO:0000256" key="1">
    <source>
        <dbReference type="SAM" id="MobiDB-lite"/>
    </source>
</evidence>
<accession>A0A5D3KMB3</accession>
<feature type="transmembrane region" description="Helical" evidence="2">
    <location>
        <begin position="346"/>
        <end position="368"/>
    </location>
</feature>
<feature type="transmembrane region" description="Helical" evidence="2">
    <location>
        <begin position="71"/>
        <end position="95"/>
    </location>
</feature>
<comment type="caution">
    <text evidence="4">The sequence shown here is derived from an EMBL/GenBank/DDBJ whole genome shotgun (WGS) entry which is preliminary data.</text>
</comment>
<feature type="region of interest" description="Disordered" evidence="1">
    <location>
        <begin position="1"/>
        <end position="23"/>
    </location>
</feature>
<feature type="transmembrane region" description="Helical" evidence="2">
    <location>
        <begin position="40"/>
        <end position="59"/>
    </location>
</feature>
<dbReference type="AlphaFoldDB" id="A0A5D3KMB3"/>
<feature type="transmembrane region" description="Helical" evidence="2">
    <location>
        <begin position="315"/>
        <end position="334"/>
    </location>
</feature>
<evidence type="ECO:0000259" key="3">
    <source>
        <dbReference type="Pfam" id="PF01757"/>
    </source>
</evidence>
<keyword evidence="2" id="KW-0472">Membrane</keyword>
<dbReference type="OrthoDB" id="8288190at2"/>